<feature type="domain" description="Ionotropic glutamate receptor C-terminal" evidence="6">
    <location>
        <begin position="30"/>
        <end position="245"/>
    </location>
</feature>
<dbReference type="SMART" id="SM00079">
    <property type="entry name" value="PBPe"/>
    <property type="match status" value="1"/>
</dbReference>
<dbReference type="InterPro" id="IPR001638">
    <property type="entry name" value="Solute-binding_3/MltF_N"/>
</dbReference>
<dbReference type="Proteomes" id="UP000054742">
    <property type="component" value="Unassembled WGS sequence"/>
</dbReference>
<protein>
    <submittedName>
        <fullName evidence="7">Amino acid ABC transporter substrate-binding protein</fullName>
    </submittedName>
</protein>
<dbReference type="Pfam" id="PF00497">
    <property type="entry name" value="SBP_bac_3"/>
    <property type="match status" value="1"/>
</dbReference>
<accession>A0A0W0SPK7</accession>
<evidence type="ECO:0000256" key="2">
    <source>
        <dbReference type="ARBA" id="ARBA00010333"/>
    </source>
</evidence>
<dbReference type="RefSeq" id="WP_058441038.1">
    <property type="nucleotide sequence ID" value="NZ_CAAAHU010000009.1"/>
</dbReference>
<dbReference type="SUPFAM" id="SSF53850">
    <property type="entry name" value="Periplasmic binding protein-like II"/>
    <property type="match status" value="1"/>
</dbReference>
<dbReference type="PROSITE" id="PS01039">
    <property type="entry name" value="SBP_BACTERIAL_3"/>
    <property type="match status" value="1"/>
</dbReference>
<dbReference type="PANTHER" id="PTHR35936:SF17">
    <property type="entry name" value="ARGININE-BINDING EXTRACELLULAR PROTEIN ARTP"/>
    <property type="match status" value="1"/>
</dbReference>
<reference evidence="7 8" key="1">
    <citation type="submission" date="2015-11" db="EMBL/GenBank/DDBJ databases">
        <title>Genomic analysis of 38 Legionella species identifies large and diverse effector repertoires.</title>
        <authorList>
            <person name="Burstein D."/>
            <person name="Amaro F."/>
            <person name="Zusman T."/>
            <person name="Lifshitz Z."/>
            <person name="Cohen O."/>
            <person name="Gilbert J.A."/>
            <person name="Pupko T."/>
            <person name="Shuman H.A."/>
            <person name="Segal G."/>
        </authorList>
    </citation>
    <scope>NUCLEOTIDE SEQUENCE [LARGE SCALE GENOMIC DNA]</scope>
    <source>
        <strain evidence="7 8">ATCC 43878</strain>
    </source>
</reference>
<name>A0A0W0SPK7_9GAMM</name>
<evidence type="ECO:0000313" key="8">
    <source>
        <dbReference type="Proteomes" id="UP000054742"/>
    </source>
</evidence>
<dbReference type="GO" id="GO:0030313">
    <property type="term" value="C:cell envelope"/>
    <property type="evidence" value="ECO:0007669"/>
    <property type="project" value="UniProtKB-SubCell"/>
</dbReference>
<comment type="caution">
    <text evidence="7">The sequence shown here is derived from an EMBL/GenBank/DDBJ whole genome shotgun (WGS) entry which is preliminary data.</text>
</comment>
<comment type="subcellular location">
    <subcellularLocation>
        <location evidence="1">Cell envelope</location>
    </subcellularLocation>
</comment>
<sequence>MRLLITPAIIFIGFFIVGLNNKDAKSPATIIHFATAAEYPPFEYKDHEVLKGFDIDLAELIAHKMGKKAVFDNLPFSSILPALNSRKVDAAISTITITEERKNNFDFSHPYYFDGIAVVFRKKAPIHTLSQFAGKKLVAQLGSTMEVWLKKHAADSAILVMDNNNQAIEALKAGHVDAVLMDGEQGAIFTQKNPSFSYAIIAQSENGYGIACPKNSPLTIEINNILSTLKENGDIEKLKNKWLKNTE</sequence>
<dbReference type="OrthoDB" id="9768183at2"/>
<dbReference type="SMART" id="SM00062">
    <property type="entry name" value="PBPb"/>
    <property type="match status" value="1"/>
</dbReference>
<evidence type="ECO:0000256" key="4">
    <source>
        <dbReference type="RuleBase" id="RU003744"/>
    </source>
</evidence>
<keyword evidence="8" id="KW-1185">Reference proteome</keyword>
<dbReference type="GO" id="GO:0016020">
    <property type="term" value="C:membrane"/>
    <property type="evidence" value="ECO:0007669"/>
    <property type="project" value="InterPro"/>
</dbReference>
<dbReference type="GO" id="GO:0015276">
    <property type="term" value="F:ligand-gated monoatomic ion channel activity"/>
    <property type="evidence" value="ECO:0007669"/>
    <property type="project" value="InterPro"/>
</dbReference>
<dbReference type="PATRIC" id="fig|29422.6.peg.989"/>
<keyword evidence="3" id="KW-0732">Signal</keyword>
<evidence type="ECO:0000313" key="7">
    <source>
        <dbReference type="EMBL" id="KTC85145.1"/>
    </source>
</evidence>
<dbReference type="EMBL" id="LNXV01000007">
    <property type="protein sequence ID" value="KTC85145.1"/>
    <property type="molecule type" value="Genomic_DNA"/>
</dbReference>
<evidence type="ECO:0000259" key="5">
    <source>
        <dbReference type="SMART" id="SM00062"/>
    </source>
</evidence>
<evidence type="ECO:0000259" key="6">
    <source>
        <dbReference type="SMART" id="SM00079"/>
    </source>
</evidence>
<gene>
    <name evidence="7" type="primary">yqiX_1</name>
    <name evidence="7" type="ORF">Lbru_0941</name>
</gene>
<comment type="similarity">
    <text evidence="2 4">Belongs to the bacterial solute-binding protein 3 family.</text>
</comment>
<dbReference type="InterPro" id="IPR018313">
    <property type="entry name" value="SBP_3_CS"/>
</dbReference>
<dbReference type="InterPro" id="IPR001320">
    <property type="entry name" value="Iontro_rcpt_C"/>
</dbReference>
<feature type="domain" description="Solute-binding protein family 3/N-terminal" evidence="5">
    <location>
        <begin position="30"/>
        <end position="246"/>
    </location>
</feature>
<dbReference type="CDD" id="cd13530">
    <property type="entry name" value="PBP2_peptides_like"/>
    <property type="match status" value="1"/>
</dbReference>
<dbReference type="STRING" id="29422.Lbru_0941"/>
<proteinExistence type="inferred from homology"/>
<dbReference type="AlphaFoldDB" id="A0A0W0SPK7"/>
<evidence type="ECO:0000256" key="1">
    <source>
        <dbReference type="ARBA" id="ARBA00004196"/>
    </source>
</evidence>
<dbReference type="PANTHER" id="PTHR35936">
    <property type="entry name" value="MEMBRANE-BOUND LYTIC MUREIN TRANSGLYCOSYLASE F"/>
    <property type="match status" value="1"/>
</dbReference>
<dbReference type="Gene3D" id="3.40.190.10">
    <property type="entry name" value="Periplasmic binding protein-like II"/>
    <property type="match status" value="2"/>
</dbReference>
<evidence type="ECO:0000256" key="3">
    <source>
        <dbReference type="ARBA" id="ARBA00022729"/>
    </source>
</evidence>
<organism evidence="7 8">
    <name type="scientific">Legionella brunensis</name>
    <dbReference type="NCBI Taxonomy" id="29422"/>
    <lineage>
        <taxon>Bacteria</taxon>
        <taxon>Pseudomonadati</taxon>
        <taxon>Pseudomonadota</taxon>
        <taxon>Gammaproteobacteria</taxon>
        <taxon>Legionellales</taxon>
        <taxon>Legionellaceae</taxon>
        <taxon>Legionella</taxon>
    </lineage>
</organism>